<keyword evidence="2" id="KW-1185">Reference proteome</keyword>
<protein>
    <submittedName>
        <fullName evidence="1">Rhinocladiella mackenziei CBS 650.93 unplaced genomic scaffold supercont1.6, whole genome shotgun sequence</fullName>
    </submittedName>
</protein>
<reference evidence="1 2" key="1">
    <citation type="submission" date="2015-01" db="EMBL/GenBank/DDBJ databases">
        <title>The Genome Sequence of Rhinocladiella mackenzie CBS 650.93.</title>
        <authorList>
            <consortium name="The Broad Institute Genomics Platform"/>
            <person name="Cuomo C."/>
            <person name="de Hoog S."/>
            <person name="Gorbushina A."/>
            <person name="Stielow B."/>
            <person name="Teixiera M."/>
            <person name="Abouelleil A."/>
            <person name="Chapman S.B."/>
            <person name="Priest M."/>
            <person name="Young S.K."/>
            <person name="Wortman J."/>
            <person name="Nusbaum C."/>
            <person name="Birren B."/>
        </authorList>
    </citation>
    <scope>NUCLEOTIDE SEQUENCE [LARGE SCALE GENOMIC DNA]</scope>
    <source>
        <strain evidence="1 2">CBS 650.93</strain>
    </source>
</reference>
<dbReference type="EMBL" id="KN847480">
    <property type="protein sequence ID" value="KIX02374.1"/>
    <property type="molecule type" value="Genomic_DNA"/>
</dbReference>
<dbReference type="OrthoDB" id="4199986at2759"/>
<organism evidence="1 2">
    <name type="scientific">Rhinocladiella mackenziei CBS 650.93</name>
    <dbReference type="NCBI Taxonomy" id="1442369"/>
    <lineage>
        <taxon>Eukaryota</taxon>
        <taxon>Fungi</taxon>
        <taxon>Dikarya</taxon>
        <taxon>Ascomycota</taxon>
        <taxon>Pezizomycotina</taxon>
        <taxon>Eurotiomycetes</taxon>
        <taxon>Chaetothyriomycetidae</taxon>
        <taxon>Chaetothyriales</taxon>
        <taxon>Herpotrichiellaceae</taxon>
        <taxon>Rhinocladiella</taxon>
    </lineage>
</organism>
<name>A0A0D2I966_9EURO</name>
<proteinExistence type="predicted"/>
<dbReference type="Proteomes" id="UP000053617">
    <property type="component" value="Unassembled WGS sequence"/>
</dbReference>
<evidence type="ECO:0000313" key="2">
    <source>
        <dbReference type="Proteomes" id="UP000053617"/>
    </source>
</evidence>
<dbReference type="AlphaFoldDB" id="A0A0D2I966"/>
<evidence type="ECO:0000313" key="1">
    <source>
        <dbReference type="EMBL" id="KIX02374.1"/>
    </source>
</evidence>
<dbReference type="HOGENOM" id="CLU_164210_0_0_1"/>
<accession>A0A0D2I966</accession>
<sequence>MESTVEFSPAILRPKPFDAQMRIQELRGYYQPEQQHINIKAAIKLYEDGEIDGVQHVFIKDGKLVTKKEIFATGGWS</sequence>
<dbReference type="GeneID" id="25296386"/>
<dbReference type="VEuPathDB" id="FungiDB:Z518_08315"/>
<dbReference type="RefSeq" id="XP_013269510.1">
    <property type="nucleotide sequence ID" value="XM_013414056.1"/>
</dbReference>
<gene>
    <name evidence="1" type="ORF">Z518_08315</name>
</gene>